<dbReference type="OrthoDB" id="9805416at2"/>
<evidence type="ECO:0000313" key="5">
    <source>
        <dbReference type="Proteomes" id="UP000032049"/>
    </source>
</evidence>
<dbReference type="CDD" id="cd12164">
    <property type="entry name" value="GDH_like_2"/>
    <property type="match status" value="1"/>
</dbReference>
<dbReference type="STRING" id="1503925.TH53_08385"/>
<name>A0A0D0F7L8_9SPHI</name>
<dbReference type="RefSeq" id="WP_041880617.1">
    <property type="nucleotide sequence ID" value="NZ_CP157278.1"/>
</dbReference>
<evidence type="ECO:0000313" key="4">
    <source>
        <dbReference type="EMBL" id="KIO77648.1"/>
    </source>
</evidence>
<protein>
    <recommendedName>
        <fullName evidence="3">D-isomer specific 2-hydroxyacid dehydrogenase NAD-binding domain-containing protein</fullName>
    </recommendedName>
</protein>
<dbReference type="GO" id="GO:0051287">
    <property type="term" value="F:NAD binding"/>
    <property type="evidence" value="ECO:0007669"/>
    <property type="project" value="InterPro"/>
</dbReference>
<dbReference type="AlphaFoldDB" id="A0A0D0F7L8"/>
<dbReference type="InterPro" id="IPR006140">
    <property type="entry name" value="D-isomer_DH_NAD-bd"/>
</dbReference>
<evidence type="ECO:0000259" key="3">
    <source>
        <dbReference type="Pfam" id="PF02826"/>
    </source>
</evidence>
<dbReference type="Gene3D" id="3.40.50.720">
    <property type="entry name" value="NAD(P)-binding Rossmann-like Domain"/>
    <property type="match status" value="2"/>
</dbReference>
<dbReference type="InterPro" id="IPR036291">
    <property type="entry name" value="NAD(P)-bd_dom_sf"/>
</dbReference>
<dbReference type="PANTHER" id="PTHR43333">
    <property type="entry name" value="2-HACID_DH_C DOMAIN-CONTAINING PROTEIN"/>
    <property type="match status" value="1"/>
</dbReference>
<proteinExistence type="predicted"/>
<accession>A0A0D0F7L8</accession>
<keyword evidence="5" id="KW-1185">Reference proteome</keyword>
<dbReference type="SUPFAM" id="SSF51735">
    <property type="entry name" value="NAD(P)-binding Rossmann-fold domains"/>
    <property type="match status" value="1"/>
</dbReference>
<keyword evidence="2" id="KW-0520">NAD</keyword>
<dbReference type="GO" id="GO:0016491">
    <property type="term" value="F:oxidoreductase activity"/>
    <property type="evidence" value="ECO:0007669"/>
    <property type="project" value="UniProtKB-KW"/>
</dbReference>
<dbReference type="EMBL" id="JXRA01000031">
    <property type="protein sequence ID" value="KIO77648.1"/>
    <property type="molecule type" value="Genomic_DNA"/>
</dbReference>
<dbReference type="Pfam" id="PF02826">
    <property type="entry name" value="2-Hacid_dh_C"/>
    <property type="match status" value="1"/>
</dbReference>
<keyword evidence="1" id="KW-0560">Oxidoreductase</keyword>
<sequence>MSIVIIFNNKDPKPWAEALEKFLPEDKVFVYPNVPDPQSVLLAICWKPVPGVLSEFPNLRLVQSAGAAVDHLIRTQSFRETMLLARIVDENLSNDMWEYLLAGSMSMIRTFSTYESNQEEKRWEQLSYSTIGQTTIAVLGLGKIGAATARKLSVLGFSVRGWSATKKEIEGVNCYYGNEQLDLTLTGADILINILPLTPETENILNTKNLLKLNKGAGLINVARGEHLVEDDLLDLLASGHLSAARLDVFREEPLPKDHPFWEQKKIGITPHIASLTNINSAINQVVQNYRNLKDGKEVRNLVSIQKGY</sequence>
<dbReference type="Proteomes" id="UP000032049">
    <property type="component" value="Unassembled WGS sequence"/>
</dbReference>
<dbReference type="PANTHER" id="PTHR43333:SF1">
    <property type="entry name" value="D-ISOMER SPECIFIC 2-HYDROXYACID DEHYDROGENASE NAD-BINDING DOMAIN-CONTAINING PROTEIN"/>
    <property type="match status" value="1"/>
</dbReference>
<gene>
    <name evidence="4" type="ORF">TH53_08385</name>
</gene>
<feature type="domain" description="D-isomer specific 2-hydroxyacid dehydrogenase NAD-binding" evidence="3">
    <location>
        <begin position="104"/>
        <end position="274"/>
    </location>
</feature>
<organism evidence="4 5">
    <name type="scientific">Pedobacter lusitanus</name>
    <dbReference type="NCBI Taxonomy" id="1503925"/>
    <lineage>
        <taxon>Bacteria</taxon>
        <taxon>Pseudomonadati</taxon>
        <taxon>Bacteroidota</taxon>
        <taxon>Sphingobacteriia</taxon>
        <taxon>Sphingobacteriales</taxon>
        <taxon>Sphingobacteriaceae</taxon>
        <taxon>Pedobacter</taxon>
    </lineage>
</organism>
<reference evidence="4 5" key="1">
    <citation type="submission" date="2015-01" db="EMBL/GenBank/DDBJ databases">
        <title>Draft genome sequence of Pedobacter sp. NL19 isolated from sludge of an effluent treatment pond in an abandoned uranium mine.</title>
        <authorList>
            <person name="Santos T."/>
            <person name="Caetano T."/>
            <person name="Covas C."/>
            <person name="Cruz A."/>
            <person name="Mendo S."/>
        </authorList>
    </citation>
    <scope>NUCLEOTIDE SEQUENCE [LARGE SCALE GENOMIC DNA]</scope>
    <source>
        <strain evidence="4 5">NL19</strain>
    </source>
</reference>
<comment type="caution">
    <text evidence="4">The sequence shown here is derived from an EMBL/GenBank/DDBJ whole genome shotgun (WGS) entry which is preliminary data.</text>
</comment>
<evidence type="ECO:0000256" key="2">
    <source>
        <dbReference type="ARBA" id="ARBA00023027"/>
    </source>
</evidence>
<evidence type="ECO:0000256" key="1">
    <source>
        <dbReference type="ARBA" id="ARBA00023002"/>
    </source>
</evidence>